<evidence type="ECO:0000256" key="6">
    <source>
        <dbReference type="ARBA" id="ARBA00023049"/>
    </source>
</evidence>
<keyword evidence="6 10" id="KW-0482">Metalloprotease</keyword>
<keyword evidence="2" id="KW-0479">Metal-binding</keyword>
<evidence type="ECO:0000256" key="2">
    <source>
        <dbReference type="ARBA" id="ARBA00022723"/>
    </source>
</evidence>
<evidence type="ECO:0000256" key="4">
    <source>
        <dbReference type="ARBA" id="ARBA00022801"/>
    </source>
</evidence>
<dbReference type="Gene3D" id="1.10.390.10">
    <property type="entry name" value="Neutral Protease Domain 2"/>
    <property type="match status" value="1"/>
</dbReference>
<dbReference type="Proteomes" id="UP000622552">
    <property type="component" value="Unassembled WGS sequence"/>
</dbReference>
<keyword evidence="4" id="KW-0378">Hydrolase</keyword>
<keyword evidence="5" id="KW-0862">Zinc</keyword>
<dbReference type="InterPro" id="IPR011096">
    <property type="entry name" value="FTP_domain"/>
</dbReference>
<evidence type="ECO:0000313" key="11">
    <source>
        <dbReference type="Proteomes" id="UP000622552"/>
    </source>
</evidence>
<sequence length="860" mass="87110">MALTLSATTTAAATPTDRNLGDARTMAVSAADKAAASGLDALAKGPFEQYTQKNVLPWVNGLFAVDYDRTYRGLPVVGGDAVVLADGQGHVKSTVAATTAKINVPVAPAVTASAAEATSRGQLASVDRVDSSRLVVLIREDNPRLAWETTMTGLTATAPSHLHVWVDAITGKVLSQHDDVTYGTGTGKWNGPNPLTIATTTGSTNSMRDPGRPGLSCGNASGTVFTGPDDVWGNGVGNNIETGCVDALWAAQHEWDMLVNWLGRNGHNGTGGSWPIKVGLADVNAYWDGSSISIGHNNANDWISSMDVVGHEFGHGIDQFTPGGAGSEAGLGEGTGDIFGALTEAYTNEPAAYDEPDYLVGEEINLVGTGPIRNMYNPSLVDGDPNCYSSSIPSTEVHAAAGPLNHWFYLMAEGTNPAGGPVSPTCNSTTLTGMGIQNAGKIFYGAMLTKTSSQTYKKYRTGTLTAAKNLDSTCGLFNKTKAAWDAISVPAQTADPTCTSTPTNDFSMALSPTSGSVNQGASVTSTVSTTTTSGSAQTVNLTASGAPSGVTVSFSPSSVTSGNSSTMTVAASATAAAGTYTITVTGAGTATHTATYSLTVNGTTPTNDFSVSVSPNSGTVTAGGSTTTTVGTATTSGSAQTVALSASGLPAGATASFSPSSVTSGNSSTLTIATAGSTAAGTYTVTITGTGSVAHSTTYTLTVNGTGGCTSPGQKILNPGFESGSASWTATSGVIGANTGNGSPRTGTQSAWLDGYGSTHTDTLSQSISIPAGCSTYTLSFYLKISTAETTTTVQYDKLTVTVGSTTLATYSNLNPAGYTLRSFNVAAFAGQTVTLKFSGTEDSSLQTSFVIDDTALTVS</sequence>
<organism evidence="10 11">
    <name type="scientific">Longispora fulva</name>
    <dbReference type="NCBI Taxonomy" id="619741"/>
    <lineage>
        <taxon>Bacteria</taxon>
        <taxon>Bacillati</taxon>
        <taxon>Actinomycetota</taxon>
        <taxon>Actinomycetes</taxon>
        <taxon>Micromonosporales</taxon>
        <taxon>Micromonosporaceae</taxon>
        <taxon>Longispora</taxon>
    </lineage>
</organism>
<dbReference type="InterPro" id="IPR001570">
    <property type="entry name" value="Peptidase_M4_C_domain"/>
</dbReference>
<dbReference type="Pfam" id="PF02868">
    <property type="entry name" value="Peptidase_M4_C"/>
    <property type="match status" value="1"/>
</dbReference>
<dbReference type="Gene3D" id="3.10.450.40">
    <property type="match status" value="1"/>
</dbReference>
<gene>
    <name evidence="10" type="ORF">IW245_003914</name>
</gene>
<dbReference type="Pfam" id="PF07504">
    <property type="entry name" value="FTP"/>
    <property type="match status" value="1"/>
</dbReference>
<reference evidence="10" key="1">
    <citation type="submission" date="2020-11" db="EMBL/GenBank/DDBJ databases">
        <title>Sequencing the genomes of 1000 actinobacteria strains.</title>
        <authorList>
            <person name="Klenk H.-P."/>
        </authorList>
    </citation>
    <scope>NUCLEOTIDE SEQUENCE</scope>
    <source>
        <strain evidence="10">DSM 45356</strain>
    </source>
</reference>
<dbReference type="RefSeq" id="WP_197004550.1">
    <property type="nucleotide sequence ID" value="NZ_BONS01000024.1"/>
</dbReference>
<dbReference type="PANTHER" id="PTHR33794:SF1">
    <property type="entry name" value="BACILLOLYSIN"/>
    <property type="match status" value="1"/>
</dbReference>
<dbReference type="GO" id="GO:0006508">
    <property type="term" value="P:proteolysis"/>
    <property type="evidence" value="ECO:0007669"/>
    <property type="project" value="UniProtKB-KW"/>
</dbReference>
<evidence type="ECO:0000313" key="10">
    <source>
        <dbReference type="EMBL" id="MBG6137720.1"/>
    </source>
</evidence>
<proteinExistence type="predicted"/>
<keyword evidence="3" id="KW-0732">Signal</keyword>
<feature type="domain" description="Peptidase M4 C-terminal" evidence="8">
    <location>
        <begin position="330"/>
        <end position="489"/>
    </location>
</feature>
<dbReference type="GO" id="GO:0004222">
    <property type="term" value="F:metalloendopeptidase activity"/>
    <property type="evidence" value="ECO:0007669"/>
    <property type="project" value="InterPro"/>
</dbReference>
<protein>
    <submittedName>
        <fullName evidence="10">Zn-dependent metalloprotease</fullName>
    </submittedName>
</protein>
<comment type="caution">
    <text evidence="10">The sequence shown here is derived from an EMBL/GenBank/DDBJ whole genome shotgun (WGS) entry which is preliminary data.</text>
</comment>
<evidence type="ECO:0000256" key="1">
    <source>
        <dbReference type="ARBA" id="ARBA00022670"/>
    </source>
</evidence>
<dbReference type="AlphaFoldDB" id="A0A8J7GJD6"/>
<accession>A0A8J7GJD6</accession>
<keyword evidence="11" id="KW-1185">Reference proteome</keyword>
<evidence type="ECO:0000256" key="3">
    <source>
        <dbReference type="ARBA" id="ARBA00022729"/>
    </source>
</evidence>
<dbReference type="Gene3D" id="2.60.120.260">
    <property type="entry name" value="Galactose-binding domain-like"/>
    <property type="match status" value="1"/>
</dbReference>
<dbReference type="InterPro" id="IPR013856">
    <property type="entry name" value="Peptidase_M4_domain"/>
</dbReference>
<dbReference type="CDD" id="cd09597">
    <property type="entry name" value="M4_TLP"/>
    <property type="match status" value="1"/>
</dbReference>
<evidence type="ECO:0000259" key="9">
    <source>
        <dbReference type="Pfam" id="PF07504"/>
    </source>
</evidence>
<dbReference type="Gene3D" id="3.10.170.10">
    <property type="match status" value="1"/>
</dbReference>
<dbReference type="InterPro" id="IPR050728">
    <property type="entry name" value="Zinc_Metalloprotease_M4"/>
</dbReference>
<dbReference type="SUPFAM" id="SSF55486">
    <property type="entry name" value="Metalloproteases ('zincins'), catalytic domain"/>
    <property type="match status" value="1"/>
</dbReference>
<dbReference type="GO" id="GO:0046872">
    <property type="term" value="F:metal ion binding"/>
    <property type="evidence" value="ECO:0007669"/>
    <property type="project" value="UniProtKB-KW"/>
</dbReference>
<evidence type="ECO:0000259" key="7">
    <source>
        <dbReference type="Pfam" id="PF01447"/>
    </source>
</evidence>
<evidence type="ECO:0000259" key="8">
    <source>
        <dbReference type="Pfam" id="PF02868"/>
    </source>
</evidence>
<dbReference type="Pfam" id="PF01447">
    <property type="entry name" value="Peptidase_M4"/>
    <property type="match status" value="1"/>
</dbReference>
<dbReference type="PANTHER" id="PTHR33794">
    <property type="entry name" value="BACILLOLYSIN"/>
    <property type="match status" value="1"/>
</dbReference>
<name>A0A8J7GJD6_9ACTN</name>
<dbReference type="EMBL" id="JADOUF010000001">
    <property type="protein sequence ID" value="MBG6137720.1"/>
    <property type="molecule type" value="Genomic_DNA"/>
</dbReference>
<feature type="domain" description="Peptidase M4" evidence="7">
    <location>
        <begin position="183"/>
        <end position="317"/>
    </location>
</feature>
<feature type="domain" description="FTP" evidence="9">
    <location>
        <begin position="51"/>
        <end position="93"/>
    </location>
</feature>
<keyword evidence="1" id="KW-0645">Protease</keyword>
<dbReference type="InterPro" id="IPR027268">
    <property type="entry name" value="Peptidase_M4/M1_CTD_sf"/>
</dbReference>
<evidence type="ECO:0000256" key="5">
    <source>
        <dbReference type="ARBA" id="ARBA00022833"/>
    </source>
</evidence>